<evidence type="ECO:0000256" key="1">
    <source>
        <dbReference type="ARBA" id="ARBA00022741"/>
    </source>
</evidence>
<reference evidence="6" key="3">
    <citation type="journal article" date="2011" name="Environ. Microbiol.">
        <title>A blueprint of ectoine metabolism from the genome of the industrial producer Halomonas elongata DSM 2581(T).</title>
        <authorList>
            <person name="Schwibbert K."/>
            <person name="Marin-Sanguino A."/>
            <person name="Bagyan I."/>
            <person name="Heidrich G."/>
            <person name="Lentzen G."/>
            <person name="Seitz H."/>
            <person name="Rampp M."/>
            <person name="Schuster S.C."/>
            <person name="Klenk H.P."/>
            <person name="Pfeiffer F."/>
            <person name="Oesterhelt D."/>
            <person name="Kunte H.J."/>
        </authorList>
    </citation>
    <scope>NUCLEOTIDE SEQUENCE [LARGE SCALE GENOMIC DNA]</scope>
    <source>
        <strain evidence="6">ATCC 33173 / DSM 2581 / NBRC 15536 / NCIMB 2198 / 1H9</strain>
    </source>
</reference>
<evidence type="ECO:0000313" key="7">
    <source>
        <dbReference type="Proteomes" id="UP001322512"/>
    </source>
</evidence>
<name>A0A1R4A472_HALED</name>
<keyword evidence="1" id="KW-0547">Nucleotide-binding</keyword>
<dbReference type="Gene3D" id="3.40.50.300">
    <property type="entry name" value="P-loop containing nucleotide triphosphate hydrolases"/>
    <property type="match status" value="1"/>
</dbReference>
<dbReference type="GeneID" id="91009381"/>
<dbReference type="EMBL" id="FN869568">
    <property type="protein sequence ID" value="SJK83760.1"/>
    <property type="molecule type" value="Genomic_DNA"/>
</dbReference>
<dbReference type="GO" id="GO:0005524">
    <property type="term" value="F:ATP binding"/>
    <property type="evidence" value="ECO:0007669"/>
    <property type="project" value="UniProtKB-KW"/>
</dbReference>
<dbReference type="AlphaFoldDB" id="A0A1R4A472"/>
<reference evidence="4" key="1">
    <citation type="journal article" date="2010" name="Environ. Microbiol.">
        <title>A blueprint of ectoine metabolism from the genome of the industrial producer Halomonas elongata DSM 2581(T).</title>
        <authorList>
            <person name="Schwibbert K."/>
            <person name="Marin-Sanguino A."/>
            <person name="Bagyan I."/>
            <person name="Heidrich G."/>
            <person name="Lentzen G."/>
            <person name="Seitz H."/>
            <person name="Rampp M."/>
            <person name="Schuster S.C."/>
            <person name="Klenk H.P."/>
            <person name="Pfeiffer F."/>
            <person name="Oesterhelt D."/>
            <person name="Kunte H.J."/>
        </authorList>
    </citation>
    <scope>NUCLEOTIDE SEQUENCE</scope>
    <source>
        <strain evidence="4">Type strain: DSM 2581</strain>
    </source>
</reference>
<reference evidence="4" key="2">
    <citation type="submission" date="2010-05" db="EMBL/GenBank/DDBJ databases">
        <title>Revision and reannotation of the Halomonas elongata DSM 2581(T) genome.</title>
        <authorList>
            <person name="Pfeiffer F."/>
            <person name="Bagyan I."/>
            <person name="Alfaro-Espinoza G."/>
            <person name="Zamora-Lagos M.A."/>
            <person name="Habermann B."/>
            <person name="Oesterhelt D."/>
            <person name="Kunte H.J."/>
        </authorList>
    </citation>
    <scope>NUCLEOTIDE SEQUENCE</scope>
    <source>
        <strain evidence="4">Type strain: DSM 2581</strain>
    </source>
</reference>
<reference evidence="5 7" key="4">
    <citation type="submission" date="2023-11" db="EMBL/GenBank/DDBJ databases">
        <title>MicrobeMod: A computational toolkit for identifying prokaryotic methylation and restriction-modification with nanopore sequencing.</title>
        <authorList>
            <person name="Crits-Christoph A."/>
            <person name="Kang S.C."/>
            <person name="Lee H."/>
            <person name="Ostrov N."/>
        </authorList>
    </citation>
    <scope>NUCLEOTIDE SEQUENCE [LARGE SCALE GENOMIC DNA]</scope>
    <source>
        <strain evidence="5 7">ATCC 33173</strain>
    </source>
</reference>
<dbReference type="SUPFAM" id="SSF52540">
    <property type="entry name" value="P-loop containing nucleoside triphosphate hydrolases"/>
    <property type="match status" value="1"/>
</dbReference>
<evidence type="ECO:0000313" key="6">
    <source>
        <dbReference type="Proteomes" id="UP000008707"/>
    </source>
</evidence>
<feature type="domain" description="Zeta toxin" evidence="3">
    <location>
        <begin position="32"/>
        <end position="218"/>
    </location>
</feature>
<dbReference type="InterPro" id="IPR027417">
    <property type="entry name" value="P-loop_NTPase"/>
</dbReference>
<evidence type="ECO:0000313" key="5">
    <source>
        <dbReference type="EMBL" id="WPU48102.1"/>
    </source>
</evidence>
<organism evidence="4 6">
    <name type="scientific">Halomonas elongata (strain ATCC 33173 / DSM 2581 / NBRC 15536 / NCIMB 2198 / 1H9)</name>
    <dbReference type="NCBI Taxonomy" id="768066"/>
    <lineage>
        <taxon>Bacteria</taxon>
        <taxon>Pseudomonadati</taxon>
        <taxon>Pseudomonadota</taxon>
        <taxon>Gammaproteobacteria</taxon>
        <taxon>Oceanospirillales</taxon>
        <taxon>Halomonadaceae</taxon>
        <taxon>Halomonas</taxon>
    </lineage>
</organism>
<keyword evidence="2" id="KW-0067">ATP-binding</keyword>
<dbReference type="KEGG" id="hel:HELO_2105A"/>
<accession>A0A1R4A472</accession>
<gene>
    <name evidence="4" type="ORF">HELO_2105A</name>
    <name evidence="5" type="ORF">SR933_04230</name>
</gene>
<protein>
    <submittedName>
        <fullName evidence="4">Zeta toxin family protein</fullName>
    </submittedName>
</protein>
<dbReference type="EMBL" id="CP139472">
    <property type="protein sequence ID" value="WPU48102.1"/>
    <property type="molecule type" value="Genomic_DNA"/>
</dbReference>
<proteinExistence type="predicted"/>
<sequence>MNQPEPLTSEEERLRDEAVKFARENKKRIAKCLTDKKKYPKESDPVSVFMAGAPGAGKTESSIELLKEFGGGVIRIDPDELRDELPGYTGGNSWLFQFAVSILVDKAHDLALEQKQSFLLDGTLAKYDLAERNVARSIKRGRLVQILYVYQEPHLAWGFVQAREKDEGRRIPLVGFIDQYFESRRVVNSIKTRFGGDVKVDLLVKNRDNSVRSYKANVDQIDSHLPERYDRESLLRELNPER</sequence>
<dbReference type="Proteomes" id="UP000008707">
    <property type="component" value="Chromosome"/>
</dbReference>
<keyword evidence="7" id="KW-1185">Reference proteome</keyword>
<evidence type="ECO:0000313" key="4">
    <source>
        <dbReference type="EMBL" id="SJK83760.1"/>
    </source>
</evidence>
<dbReference type="InterPro" id="IPR010488">
    <property type="entry name" value="Zeta_toxin_domain"/>
</dbReference>
<evidence type="ECO:0000256" key="2">
    <source>
        <dbReference type="ARBA" id="ARBA00022840"/>
    </source>
</evidence>
<dbReference type="GO" id="GO:0016301">
    <property type="term" value="F:kinase activity"/>
    <property type="evidence" value="ECO:0007669"/>
    <property type="project" value="InterPro"/>
</dbReference>
<dbReference type="Proteomes" id="UP001322512">
    <property type="component" value="Chromosome"/>
</dbReference>
<dbReference type="Pfam" id="PF06414">
    <property type="entry name" value="Zeta_toxin"/>
    <property type="match status" value="1"/>
</dbReference>
<dbReference type="RefSeq" id="WP_174208840.1">
    <property type="nucleotide sequence ID" value="NC_014532.2"/>
</dbReference>
<evidence type="ECO:0000259" key="3">
    <source>
        <dbReference type="Pfam" id="PF06414"/>
    </source>
</evidence>